<evidence type="ECO:0000256" key="6">
    <source>
        <dbReference type="SAM" id="MobiDB-lite"/>
    </source>
</evidence>
<dbReference type="RefSeq" id="WP_252438024.1">
    <property type="nucleotide sequence ID" value="NZ_JAGSOV010000024.1"/>
</dbReference>
<sequence>MSLRRSPSERRRLSRRIASVVTVSLAALLAVTLSSAPALAQPLQPPPDNAEDARTQLQQVQREAEALTEEWHNAKDEFEIRRGEADTLRAAVEPARVAADIARADQERFRVEVDQLAMSTFESGTLDQFNALLASDSPQEFLDQMSALETLSADYRSALTELTAIVDRAAAAQSDADAAAARAQAAADEAGRAEQEIAVRKKAAEERIDQAYALLQRLSPQERREANGPEVAPPIGPVRGSGAGVQAIKFAQTKIGQPYLYGGNGPERFDCSGLTSWSFKQIGISLPRASRQQATVGTPVSFEQLQPGDLVFFYQPISHVGIYVGDGKMINAPQTGDVVKYANVNRGNFTTARRI</sequence>
<evidence type="ECO:0000256" key="4">
    <source>
        <dbReference type="ARBA" id="ARBA00022807"/>
    </source>
</evidence>
<dbReference type="InterPro" id="IPR051202">
    <property type="entry name" value="Peptidase_C40"/>
</dbReference>
<feature type="coiled-coil region" evidence="5">
    <location>
        <begin position="50"/>
        <end position="77"/>
    </location>
</feature>
<dbReference type="Pfam" id="PF00877">
    <property type="entry name" value="NLPC_P60"/>
    <property type="match status" value="1"/>
</dbReference>
<reference evidence="9" key="1">
    <citation type="submission" date="2021-04" db="EMBL/GenBank/DDBJ databases">
        <title>Pseudonocardia sp. nov., isolated from sandy soil of mangrove forest.</title>
        <authorList>
            <person name="Zan Z."/>
            <person name="Huang R."/>
            <person name="Liu W."/>
        </authorList>
    </citation>
    <scope>NUCLEOTIDE SEQUENCE</scope>
    <source>
        <strain evidence="9">S2-4</strain>
    </source>
</reference>
<evidence type="ECO:0000313" key="10">
    <source>
        <dbReference type="Proteomes" id="UP001165283"/>
    </source>
</evidence>
<dbReference type="Gene3D" id="3.90.1720.10">
    <property type="entry name" value="endopeptidase domain like (from Nostoc punctiforme)"/>
    <property type="match status" value="1"/>
</dbReference>
<keyword evidence="3" id="KW-0378">Hydrolase</keyword>
<proteinExistence type="inferred from homology"/>
<comment type="caution">
    <text evidence="9">The sequence shown here is derived from an EMBL/GenBank/DDBJ whole genome shotgun (WGS) entry which is preliminary data.</text>
</comment>
<comment type="similarity">
    <text evidence="1">Belongs to the peptidase C40 family.</text>
</comment>
<name>A0ABT0ZYN3_9PSEU</name>
<evidence type="ECO:0000256" key="7">
    <source>
        <dbReference type="SAM" id="SignalP"/>
    </source>
</evidence>
<dbReference type="PROSITE" id="PS51935">
    <property type="entry name" value="NLPC_P60"/>
    <property type="match status" value="1"/>
</dbReference>
<accession>A0ABT0ZYN3</accession>
<dbReference type="PANTHER" id="PTHR47053">
    <property type="entry name" value="MUREIN DD-ENDOPEPTIDASE MEPH-RELATED"/>
    <property type="match status" value="1"/>
</dbReference>
<evidence type="ECO:0000256" key="2">
    <source>
        <dbReference type="ARBA" id="ARBA00022670"/>
    </source>
</evidence>
<keyword evidence="5" id="KW-0175">Coiled coil</keyword>
<keyword evidence="10" id="KW-1185">Reference proteome</keyword>
<evidence type="ECO:0000256" key="1">
    <source>
        <dbReference type="ARBA" id="ARBA00007074"/>
    </source>
</evidence>
<feature type="domain" description="NlpC/P60" evidence="8">
    <location>
        <begin position="241"/>
        <end position="355"/>
    </location>
</feature>
<keyword evidence="7" id="KW-0732">Signal</keyword>
<protein>
    <submittedName>
        <fullName evidence="9">C40 family peptidase</fullName>
    </submittedName>
</protein>
<evidence type="ECO:0000256" key="3">
    <source>
        <dbReference type="ARBA" id="ARBA00022801"/>
    </source>
</evidence>
<dbReference type="EMBL" id="JAGSOV010000024">
    <property type="protein sequence ID" value="MCO1655852.1"/>
    <property type="molecule type" value="Genomic_DNA"/>
</dbReference>
<gene>
    <name evidence="9" type="ORF">KDL28_12390</name>
</gene>
<dbReference type="InterPro" id="IPR000064">
    <property type="entry name" value="NLP_P60_dom"/>
</dbReference>
<dbReference type="PANTHER" id="PTHR47053:SF1">
    <property type="entry name" value="MUREIN DD-ENDOPEPTIDASE MEPH-RELATED"/>
    <property type="match status" value="1"/>
</dbReference>
<dbReference type="SUPFAM" id="SSF54001">
    <property type="entry name" value="Cysteine proteinases"/>
    <property type="match status" value="1"/>
</dbReference>
<evidence type="ECO:0000259" key="8">
    <source>
        <dbReference type="PROSITE" id="PS51935"/>
    </source>
</evidence>
<feature type="region of interest" description="Disordered" evidence="6">
    <location>
        <begin position="219"/>
        <end position="238"/>
    </location>
</feature>
<dbReference type="Proteomes" id="UP001165283">
    <property type="component" value="Unassembled WGS sequence"/>
</dbReference>
<keyword evidence="2" id="KW-0645">Protease</keyword>
<organism evidence="9 10">
    <name type="scientific">Pseudonocardia humida</name>
    <dbReference type="NCBI Taxonomy" id="2800819"/>
    <lineage>
        <taxon>Bacteria</taxon>
        <taxon>Bacillati</taxon>
        <taxon>Actinomycetota</taxon>
        <taxon>Actinomycetes</taxon>
        <taxon>Pseudonocardiales</taxon>
        <taxon>Pseudonocardiaceae</taxon>
        <taxon>Pseudonocardia</taxon>
    </lineage>
</organism>
<evidence type="ECO:0000313" key="9">
    <source>
        <dbReference type="EMBL" id="MCO1655852.1"/>
    </source>
</evidence>
<feature type="chain" id="PRO_5045844086" evidence="7">
    <location>
        <begin position="41"/>
        <end position="355"/>
    </location>
</feature>
<keyword evidence="4" id="KW-0788">Thiol protease</keyword>
<evidence type="ECO:0000256" key="5">
    <source>
        <dbReference type="SAM" id="Coils"/>
    </source>
</evidence>
<dbReference type="InterPro" id="IPR038765">
    <property type="entry name" value="Papain-like_cys_pep_sf"/>
</dbReference>
<feature type="signal peptide" evidence="7">
    <location>
        <begin position="1"/>
        <end position="40"/>
    </location>
</feature>